<dbReference type="RefSeq" id="WP_318355008.1">
    <property type="nucleotide sequence ID" value="NZ_JAWQEV010000008.1"/>
</dbReference>
<keyword evidence="2" id="KW-0238">DNA-binding</keyword>
<dbReference type="SUPFAM" id="SSF46894">
    <property type="entry name" value="C-terminal effector domain of the bipartite response regulators"/>
    <property type="match status" value="1"/>
</dbReference>
<dbReference type="InterPro" id="IPR005158">
    <property type="entry name" value="BTAD"/>
</dbReference>
<comment type="similarity">
    <text evidence="1">Belongs to the AfsR/DnrI/RedD regulatory family.</text>
</comment>
<dbReference type="SUPFAM" id="SSF48452">
    <property type="entry name" value="TPR-like"/>
    <property type="match status" value="2"/>
</dbReference>
<feature type="domain" description="Bacterial transcriptional activator" evidence="6">
    <location>
        <begin position="93"/>
        <end position="229"/>
    </location>
</feature>
<dbReference type="InterPro" id="IPR049945">
    <property type="entry name" value="AAA_22"/>
</dbReference>
<dbReference type="SMART" id="SM01043">
    <property type="entry name" value="BTAD"/>
    <property type="match status" value="1"/>
</dbReference>
<dbReference type="SUPFAM" id="SSF52540">
    <property type="entry name" value="P-loop containing nucleoside triphosphate hydrolases"/>
    <property type="match status" value="1"/>
</dbReference>
<dbReference type="Gene3D" id="1.25.40.10">
    <property type="entry name" value="Tetratricopeptide repeat domain"/>
    <property type="match status" value="2"/>
</dbReference>
<comment type="caution">
    <text evidence="7">The sequence shown here is derived from an EMBL/GenBank/DDBJ whole genome shotgun (WGS) entry which is preliminary data.</text>
</comment>
<proteinExistence type="inferred from homology"/>
<gene>
    <name evidence="7" type="ORF">R8Z58_16865</name>
</gene>
<evidence type="ECO:0000259" key="4">
    <source>
        <dbReference type="SMART" id="SM00382"/>
    </source>
</evidence>
<dbReference type="Pfam" id="PF13401">
    <property type="entry name" value="AAA_22"/>
    <property type="match status" value="1"/>
</dbReference>
<dbReference type="EMBL" id="JAWQEV010000008">
    <property type="protein sequence ID" value="MDW4574452.1"/>
    <property type="molecule type" value="Genomic_DNA"/>
</dbReference>
<dbReference type="InterPro" id="IPR016032">
    <property type="entry name" value="Sig_transdc_resp-reg_C-effctor"/>
</dbReference>
<evidence type="ECO:0000256" key="1">
    <source>
        <dbReference type="ARBA" id="ARBA00005820"/>
    </source>
</evidence>
<reference evidence="7 8" key="1">
    <citation type="submission" date="2023-11" db="EMBL/GenBank/DDBJ databases">
        <title>Draft genome sequence of Microbacterium arthrosphaerae JCM 30492.</title>
        <authorList>
            <person name="Zhang G."/>
            <person name="Ding Y."/>
        </authorList>
    </citation>
    <scope>NUCLEOTIDE SEQUENCE [LARGE SCALE GENOMIC DNA]</scope>
    <source>
        <strain evidence="7 8">JCM 30492</strain>
    </source>
</reference>
<organism evidence="7 8">
    <name type="scientific">Microbacterium arthrosphaerae</name>
    <dbReference type="NCBI Taxonomy" id="792652"/>
    <lineage>
        <taxon>Bacteria</taxon>
        <taxon>Bacillati</taxon>
        <taxon>Actinomycetota</taxon>
        <taxon>Actinomycetes</taxon>
        <taxon>Micrococcales</taxon>
        <taxon>Microbacteriaceae</taxon>
        <taxon>Microbacterium</taxon>
    </lineage>
</organism>
<dbReference type="InterPro" id="IPR027417">
    <property type="entry name" value="P-loop_NTPase"/>
</dbReference>
<sequence>MRVALFGAFEVSGEGAPEAVRGAIPQAILARLALEPGRVFTADELVDALWAEPTAAVVSSLRAHISRLRSRGWGDVLMGGRAGYRLDLPHDAVDVVRYRALVAGEGGPSRADELDDAERLWRGAPLSGFGEFPFAPPAADELSALRRTALLELATLRLEAGDAAAAAAVIAPLSHHLDDEEVGALYARALDRSGRTADALATIDQRASALRDAGAGRSAALDALRLAIARQDEAEPDVLDRPVDRAGIPVPLTRFVGRETELETIRRGRAESRLVTLTGPAGVGKTRLAIEVARRARADEDERQRLIDLAVVSSPDRVVGAVADAVGASAHGIDAIADAVGGRRTLMILDNAEHVLGSTASLCARLLERCAGLSVLVTSRESMRMPGERVIAVDPLIGPGAGDAVALFLQRAGESSGIREWSEAELGAAERLCVQLDGLPLAIELAASRLDVLSLEELASSLAASPHDDGAPDGGAPDGRRGPGARGGRHDSIDEAIAWSVRTTSASERALLAQLSEFSGSFTLEAVAGVCDAGDADPREVAAALARKSLVAAVAPTPGERRFRVLDTVKRHMRARHPLDDPEAWRRRHAAWMTDDAERRAPLLRTPENRRARAALTANRADLDDACLRLIAWGDRATAVRLVAALAWHWYERGSGQEAIATIERVLALPGAPAPDAEATALYAASFMQSVSGDVLAALRTMERFSTIAEEADDPSLPMIACTMQATVAAHGEALELAEAQLAAAQRHRERLGDDRVWAVVDHLYIRGDALRVMGRPAQALDSLEQAYRLATELGHTWALASTCYITGKVLTQVGRPRDAMGMLRTGALRSAEREDGTSTVAAVSAYAIALVEVGEHRRAAELFGAVDTLGPRYGFHPVASDGSYAAPYRDRAADELGPKEWDAALLRGRDRDLRWAVAQLA</sequence>
<dbReference type="InterPro" id="IPR036388">
    <property type="entry name" value="WH-like_DNA-bd_sf"/>
</dbReference>
<name>A0ABU4H541_9MICO</name>
<evidence type="ECO:0000256" key="3">
    <source>
        <dbReference type="SAM" id="MobiDB-lite"/>
    </source>
</evidence>
<dbReference type="InterPro" id="IPR058852">
    <property type="entry name" value="HTH_77"/>
</dbReference>
<feature type="domain" description="AAA+ ATPase" evidence="4">
    <location>
        <begin position="271"/>
        <end position="403"/>
    </location>
</feature>
<evidence type="ECO:0000313" key="7">
    <source>
        <dbReference type="EMBL" id="MDW4574452.1"/>
    </source>
</evidence>
<dbReference type="Pfam" id="PF25872">
    <property type="entry name" value="HTH_77"/>
    <property type="match status" value="1"/>
</dbReference>
<dbReference type="InterPro" id="IPR003593">
    <property type="entry name" value="AAA+_ATPase"/>
</dbReference>
<dbReference type="PRINTS" id="PR00364">
    <property type="entry name" value="DISEASERSIST"/>
</dbReference>
<keyword evidence="8" id="KW-1185">Reference proteome</keyword>
<dbReference type="Pfam" id="PF00486">
    <property type="entry name" value="Trans_reg_C"/>
    <property type="match status" value="1"/>
</dbReference>
<dbReference type="PANTHER" id="PTHR47691">
    <property type="entry name" value="REGULATOR-RELATED"/>
    <property type="match status" value="1"/>
</dbReference>
<protein>
    <submittedName>
        <fullName evidence="7">BTAD domain-containing putative transcriptional regulator</fullName>
    </submittedName>
</protein>
<dbReference type="SMART" id="SM00862">
    <property type="entry name" value="Trans_reg_C"/>
    <property type="match status" value="1"/>
</dbReference>
<dbReference type="InterPro" id="IPR001867">
    <property type="entry name" value="OmpR/PhoB-type_DNA-bd"/>
</dbReference>
<dbReference type="Pfam" id="PF03704">
    <property type="entry name" value="BTAD"/>
    <property type="match status" value="1"/>
</dbReference>
<dbReference type="PANTHER" id="PTHR47691:SF3">
    <property type="entry name" value="HTH-TYPE TRANSCRIPTIONAL REGULATOR RV0890C-RELATED"/>
    <property type="match status" value="1"/>
</dbReference>
<dbReference type="InterPro" id="IPR011990">
    <property type="entry name" value="TPR-like_helical_dom_sf"/>
</dbReference>
<evidence type="ECO:0000259" key="6">
    <source>
        <dbReference type="SMART" id="SM01043"/>
    </source>
</evidence>
<dbReference type="Gene3D" id="3.40.50.300">
    <property type="entry name" value="P-loop containing nucleotide triphosphate hydrolases"/>
    <property type="match status" value="1"/>
</dbReference>
<accession>A0ABU4H541</accession>
<feature type="compositionally biased region" description="Gly residues" evidence="3">
    <location>
        <begin position="472"/>
        <end position="486"/>
    </location>
</feature>
<evidence type="ECO:0000313" key="8">
    <source>
        <dbReference type="Proteomes" id="UP001283109"/>
    </source>
</evidence>
<dbReference type="Proteomes" id="UP001283109">
    <property type="component" value="Unassembled WGS sequence"/>
</dbReference>
<feature type="region of interest" description="Disordered" evidence="3">
    <location>
        <begin position="463"/>
        <end position="492"/>
    </location>
</feature>
<evidence type="ECO:0000256" key="2">
    <source>
        <dbReference type="ARBA" id="ARBA00023125"/>
    </source>
</evidence>
<feature type="domain" description="OmpR/PhoB-type" evidence="5">
    <location>
        <begin position="17"/>
        <end position="77"/>
    </location>
</feature>
<dbReference type="SMART" id="SM00382">
    <property type="entry name" value="AAA"/>
    <property type="match status" value="1"/>
</dbReference>
<evidence type="ECO:0000259" key="5">
    <source>
        <dbReference type="SMART" id="SM00862"/>
    </source>
</evidence>
<dbReference type="Gene3D" id="1.10.10.10">
    <property type="entry name" value="Winged helix-like DNA-binding domain superfamily/Winged helix DNA-binding domain"/>
    <property type="match status" value="1"/>
</dbReference>